<proteinExistence type="predicted"/>
<dbReference type="RefSeq" id="WP_197231160.1">
    <property type="nucleotide sequence ID" value="NZ_SJPV01000002.1"/>
</dbReference>
<dbReference type="SUPFAM" id="SSF54427">
    <property type="entry name" value="NTF2-like"/>
    <property type="match status" value="1"/>
</dbReference>
<evidence type="ECO:0000313" key="4">
    <source>
        <dbReference type="Proteomes" id="UP000319143"/>
    </source>
</evidence>
<dbReference type="EMBL" id="SJPV01000002">
    <property type="protein sequence ID" value="TWU40945.1"/>
    <property type="molecule type" value="Genomic_DNA"/>
</dbReference>
<keyword evidence="1" id="KW-0732">Signal</keyword>
<comment type="caution">
    <text evidence="3">The sequence shown here is derived from an EMBL/GenBank/DDBJ whole genome shotgun (WGS) entry which is preliminary data.</text>
</comment>
<evidence type="ECO:0000256" key="1">
    <source>
        <dbReference type="SAM" id="SignalP"/>
    </source>
</evidence>
<dbReference type="InterPro" id="IPR027843">
    <property type="entry name" value="DUF4440"/>
</dbReference>
<dbReference type="InterPro" id="IPR011944">
    <property type="entry name" value="Steroid_delta5-4_isomerase"/>
</dbReference>
<dbReference type="NCBIfam" id="TIGR02246">
    <property type="entry name" value="SgcJ/EcaC family oxidoreductase"/>
    <property type="match status" value="1"/>
</dbReference>
<reference evidence="3 4" key="1">
    <citation type="submission" date="2019-02" db="EMBL/GenBank/DDBJ databases">
        <title>Deep-cultivation of Planctomycetes and their phenomic and genomic characterization uncovers novel biology.</title>
        <authorList>
            <person name="Wiegand S."/>
            <person name="Jogler M."/>
            <person name="Boedeker C."/>
            <person name="Pinto D."/>
            <person name="Vollmers J."/>
            <person name="Rivas-Marin E."/>
            <person name="Kohn T."/>
            <person name="Peeters S.H."/>
            <person name="Heuer A."/>
            <person name="Rast P."/>
            <person name="Oberbeckmann S."/>
            <person name="Bunk B."/>
            <person name="Jeske O."/>
            <person name="Meyerdierks A."/>
            <person name="Storesund J.E."/>
            <person name="Kallscheuer N."/>
            <person name="Luecker S."/>
            <person name="Lage O.M."/>
            <person name="Pohl T."/>
            <person name="Merkel B.J."/>
            <person name="Hornburger P."/>
            <person name="Mueller R.-W."/>
            <person name="Bruemmer F."/>
            <person name="Labrenz M."/>
            <person name="Spormann A.M."/>
            <person name="Op Den Camp H."/>
            <person name="Overmann J."/>
            <person name="Amann R."/>
            <person name="Jetten M.S.M."/>
            <person name="Mascher T."/>
            <person name="Medema M.H."/>
            <person name="Devos D.P."/>
            <person name="Kaster A.-K."/>
            <person name="Ovreas L."/>
            <person name="Rohde M."/>
            <person name="Galperin M.Y."/>
            <person name="Jogler C."/>
        </authorList>
    </citation>
    <scope>NUCLEOTIDE SEQUENCE [LARGE SCALE GENOMIC DNA]</scope>
    <source>
        <strain evidence="3 4">Poly41</strain>
    </source>
</reference>
<keyword evidence="4" id="KW-1185">Reference proteome</keyword>
<evidence type="ECO:0000259" key="2">
    <source>
        <dbReference type="Pfam" id="PF14534"/>
    </source>
</evidence>
<dbReference type="Pfam" id="PF14534">
    <property type="entry name" value="DUF4440"/>
    <property type="match status" value="1"/>
</dbReference>
<feature type="chain" id="PRO_5023063164" evidence="1">
    <location>
        <begin position="29"/>
        <end position="305"/>
    </location>
</feature>
<dbReference type="AlphaFoldDB" id="A0A5C6DX25"/>
<evidence type="ECO:0000313" key="3">
    <source>
        <dbReference type="EMBL" id="TWU40945.1"/>
    </source>
</evidence>
<feature type="domain" description="DUF4440" evidence="2">
    <location>
        <begin position="41"/>
        <end position="149"/>
    </location>
</feature>
<sequence length="305" mass="33773" precursor="true">MKHTTVRAVAFVWLAVAGLVATSQDVTAKPEDGADNARAEIAAAAQSYLSAYNSRDVAKLVSHWSPDGVYISRTSGDQVVGREAMTEEFTSVFADGNAPKLTATTESIDFVSPNVAVEHGTATVTRSEGDLIETNYSIVYVKRDGVWLIDRVTEDEILVQSSHYEQLKNLEWLVGSWVDAGDDGVTIELNCQWTKNQNYLSRTYTVVNQQEVESTGLQIIGWDPKEKEVRSWLFDSNGGFIRGTWNQRGDRWIVQSVATLADGATGSFTSVFRPTEDGNYSWQKINQVVAGEILPNLDEVIVRRK</sequence>
<name>A0A5C6DX25_9BACT</name>
<dbReference type="Gene3D" id="3.10.450.50">
    <property type="match status" value="1"/>
</dbReference>
<protein>
    <submittedName>
        <fullName evidence="3">SnoaL-like domain protein</fullName>
    </submittedName>
</protein>
<dbReference type="InterPro" id="IPR032710">
    <property type="entry name" value="NTF2-like_dom_sf"/>
</dbReference>
<gene>
    <name evidence="3" type="ORF">Poly41_17800</name>
</gene>
<dbReference type="Proteomes" id="UP000319143">
    <property type="component" value="Unassembled WGS sequence"/>
</dbReference>
<feature type="signal peptide" evidence="1">
    <location>
        <begin position="1"/>
        <end position="28"/>
    </location>
</feature>
<organism evidence="3 4">
    <name type="scientific">Novipirellula artificiosorum</name>
    <dbReference type="NCBI Taxonomy" id="2528016"/>
    <lineage>
        <taxon>Bacteria</taxon>
        <taxon>Pseudomonadati</taxon>
        <taxon>Planctomycetota</taxon>
        <taxon>Planctomycetia</taxon>
        <taxon>Pirellulales</taxon>
        <taxon>Pirellulaceae</taxon>
        <taxon>Novipirellula</taxon>
    </lineage>
</organism>
<accession>A0A5C6DX25</accession>